<reference evidence="3" key="3">
    <citation type="journal article" date="1999" name="J. Gen. Virol.">
        <title>Molecular analysis of the p48 gene of Choristoneura fumiferana multicapsid nucleopolyhedroviruses CfMNPV and CfDEFNPV.</title>
        <authorList>
            <person name="Li X."/>
            <person name="Lauzon H.A."/>
            <person name="Sohi S.S."/>
            <person name="Palli S.R."/>
            <person name="Retnakaran A."/>
            <person name="Arif B.M."/>
        </authorList>
    </citation>
    <scope>NUCLEOTIDE SEQUENCE [LARGE SCALE GENOMIC DNA]</scope>
</reference>
<evidence type="ECO:0000313" key="2">
    <source>
        <dbReference type="EMBL" id="AAQ91706.1"/>
    </source>
</evidence>
<proteinExistence type="predicted"/>
<evidence type="ECO:0000256" key="1">
    <source>
        <dbReference type="SAM" id="Phobius"/>
    </source>
</evidence>
<keyword evidence="1" id="KW-0472">Membrane</keyword>
<dbReference type="OrthoDB" id="15201at10239"/>
<dbReference type="GeneID" id="2943863"/>
<keyword evidence="3" id="KW-1185">Reference proteome</keyword>
<reference evidence="3" key="2">
    <citation type="journal article" date="1996" name="Virus Genes">
        <title>The putative LEF-1 proteins from two distinct Choristoneura fumiferana multiple nucleopolyhedroviruses share domain homology to eukaryotic primases.</title>
        <authorList>
            <person name="Barrett J.W."/>
            <person name="Lauzon H.A."/>
            <person name="Mercuri P.S."/>
            <person name="Krell P.J."/>
            <person name="Sohi S.S."/>
            <person name="Arif B.M."/>
        </authorList>
    </citation>
    <scope>NUCLEOTIDE SEQUENCE [LARGE SCALE GENOMIC DNA]</scope>
</reference>
<organismHost>
    <name type="scientific">Lepidoptera</name>
    <name type="common">moths &amp; butterflies</name>
    <dbReference type="NCBI Taxonomy" id="7088"/>
</organismHost>
<reference evidence="3" key="1">
    <citation type="journal article" date="1995" name="J. Gen. Virol.">
        <title>Characterization, sequencing and phylogeny of the ecdysteroid UDP-glucosyltransferase gene from two distinct nuclear polyhedrosis viruses isolated from Choristoneura fumiferana.</title>
        <authorList>
            <person name="Barrett J.W."/>
            <person name="Krell P.J."/>
            <person name="Arif B.M."/>
        </authorList>
    </citation>
    <scope>NUCLEOTIDE SEQUENCE [LARGE SCALE GENOMIC DNA]</scope>
</reference>
<evidence type="ECO:0000313" key="3">
    <source>
        <dbReference type="Proteomes" id="UP000202937"/>
    </source>
</evidence>
<dbReference type="Proteomes" id="UP000202937">
    <property type="component" value="Segment"/>
</dbReference>
<feature type="transmembrane region" description="Helical" evidence="1">
    <location>
        <begin position="170"/>
        <end position="195"/>
    </location>
</feature>
<feature type="transmembrane region" description="Helical" evidence="1">
    <location>
        <begin position="90"/>
        <end position="112"/>
    </location>
</feature>
<dbReference type="RefSeq" id="NP_932640.1">
    <property type="nucleotide sequence ID" value="NC_005137.2"/>
</dbReference>
<name>Q6VTV8_NPVCD</name>
<organism evidence="2 3">
    <name type="scientific">Choristoneura fumiferana defective polyhedrosis virus</name>
    <name type="common">Cfdef</name>
    <dbReference type="NCBI Taxonomy" id="74660"/>
    <lineage>
        <taxon>Viruses</taxon>
        <taxon>Viruses incertae sedis</taxon>
        <taxon>Naldaviricetes</taxon>
        <taxon>Lefavirales</taxon>
        <taxon>Baculoviridae</taxon>
        <taxon>Alphabaculovirus</taxon>
        <taxon>Alphabaculovirus alterchofumiferanae</taxon>
    </lineage>
</organism>
<accession>Q6VTV8</accession>
<feature type="transmembrane region" description="Helical" evidence="1">
    <location>
        <begin position="12"/>
        <end position="30"/>
    </location>
</feature>
<keyword evidence="1" id="KW-0812">Transmembrane</keyword>
<keyword evidence="1" id="KW-1133">Transmembrane helix</keyword>
<dbReference type="EMBL" id="AY327402">
    <property type="protein sequence ID" value="AAQ91706.1"/>
    <property type="molecule type" value="Genomic_DNA"/>
</dbReference>
<feature type="transmembrane region" description="Helical" evidence="1">
    <location>
        <begin position="132"/>
        <end position="158"/>
    </location>
</feature>
<sequence length="225" mass="24401">MFIAPPPREADVQLLIISMLASLPMLTILLCSPQMTVQNCTVTNGALTDGLLQSTASAHTTLHAVCVAFHHRRLFMGLLLDAASGRRFKLIALVGVVYCNNVVLIAAVIKFFSRATLGSGKLIGGRLHQDAVLEDCALLCAFYAVTVFSVLHVARWLLFGWTTLVKCRDLIPFAATAVVVTTLYVVALILAATVIPENGLIMFRNASFALCNTTDNVYDKVKLHL</sequence>
<reference evidence="2 3" key="5">
    <citation type="journal article" date="2005" name="J. Gen. Virol.">
        <title>Gene organization and sequencing of the Choristoneura fumiferana defective nucleopolyhedrovirus genome.</title>
        <authorList>
            <person name="Lauzon H.A."/>
            <person name="Jamieson P.B."/>
            <person name="Krell P.J."/>
            <person name="Arif B.M."/>
        </authorList>
    </citation>
    <scope>NUCLEOTIDE SEQUENCE [LARGE SCALE GENOMIC DNA]</scope>
</reference>
<dbReference type="KEGG" id="vg:2943863"/>
<reference evidence="2 3" key="4">
    <citation type="journal article" date="2000" name="Virology">
        <title>Characterization of an overexpressed spindle protein during a baculovirus infection.</title>
        <authorList>
            <person name="Li X."/>
            <person name="Barrett J."/>
            <person name="Pang A."/>
            <person name="Klose R.J."/>
            <person name="Krell P.J."/>
            <person name="Arif B.M."/>
        </authorList>
    </citation>
    <scope>NUCLEOTIDE SEQUENCE [LARGE SCALE GENOMIC DNA]</scope>
</reference>
<protein>
    <submittedName>
        <fullName evidence="2">Uncharacterized protein</fullName>
    </submittedName>
</protein>